<dbReference type="Pfam" id="PF12625">
    <property type="entry name" value="Arabinose_bd"/>
    <property type="match status" value="1"/>
</dbReference>
<evidence type="ECO:0000313" key="5">
    <source>
        <dbReference type="EMBL" id="KFE47143.1"/>
    </source>
</evidence>
<dbReference type="PANTHER" id="PTHR47894:SF1">
    <property type="entry name" value="HTH-TYPE TRANSCRIPTIONAL REGULATOR VQSM"/>
    <property type="match status" value="1"/>
</dbReference>
<organism evidence="5 6">
    <name type="scientific">Pseudomonas syringae</name>
    <dbReference type="NCBI Taxonomy" id="317"/>
    <lineage>
        <taxon>Bacteria</taxon>
        <taxon>Pseudomonadati</taxon>
        <taxon>Pseudomonadota</taxon>
        <taxon>Gammaproteobacteria</taxon>
        <taxon>Pseudomonadales</taxon>
        <taxon>Pseudomonadaceae</taxon>
        <taxon>Pseudomonas</taxon>
    </lineage>
</organism>
<dbReference type="PATRIC" id="fig|317.174.peg.4851"/>
<dbReference type="InterPro" id="IPR032687">
    <property type="entry name" value="AraC-type_N"/>
</dbReference>
<gene>
    <name evidence="5" type="ORF">IV02_23720</name>
</gene>
<dbReference type="Pfam" id="PF12833">
    <property type="entry name" value="HTH_18"/>
    <property type="match status" value="1"/>
</dbReference>
<dbReference type="EMBL" id="JPQT01000130">
    <property type="protein sequence ID" value="KFE47143.1"/>
    <property type="molecule type" value="Genomic_DNA"/>
</dbReference>
<keyword evidence="2" id="KW-0238">DNA-binding</keyword>
<evidence type="ECO:0000256" key="3">
    <source>
        <dbReference type="ARBA" id="ARBA00023163"/>
    </source>
</evidence>
<dbReference type="GO" id="GO:0000976">
    <property type="term" value="F:transcription cis-regulatory region binding"/>
    <property type="evidence" value="ECO:0007669"/>
    <property type="project" value="TreeGrafter"/>
</dbReference>
<evidence type="ECO:0000313" key="6">
    <source>
        <dbReference type="Proteomes" id="UP000028643"/>
    </source>
</evidence>
<dbReference type="InterPro" id="IPR018060">
    <property type="entry name" value="HTH_AraC"/>
</dbReference>
<evidence type="ECO:0000259" key="4">
    <source>
        <dbReference type="PROSITE" id="PS01124"/>
    </source>
</evidence>
<dbReference type="AlphaFoldDB" id="A0A085UVD0"/>
<keyword evidence="1" id="KW-0805">Transcription regulation</keyword>
<dbReference type="Gene3D" id="1.10.10.60">
    <property type="entry name" value="Homeodomain-like"/>
    <property type="match status" value="1"/>
</dbReference>
<comment type="caution">
    <text evidence="5">The sequence shown here is derived from an EMBL/GenBank/DDBJ whole genome shotgun (WGS) entry which is preliminary data.</text>
</comment>
<evidence type="ECO:0000256" key="2">
    <source>
        <dbReference type="ARBA" id="ARBA00023125"/>
    </source>
</evidence>
<dbReference type="RefSeq" id="WP_020292353.1">
    <property type="nucleotide sequence ID" value="NZ_JPQT01000130.1"/>
</dbReference>
<sequence length="342" mass="38614">MAPKIPLFNERIYAPYKIAALVEVLGEQGIAAADSLRGSGVQEHQIYDATVLTSVRQYAAVCGNAVALSQDPATPFKTGARLHLSAYGMYGYALMSCLSLRDYFRLGVKYHSLATPTLTIEWHEHEDEAVWTFPDASNPSPSREIKQFWIEQQFTQHVTHLQDVFGRSCPPTKACFSYPAPAHAQIYSLYLGCPCIFDHDQCELHYDSSILEQKPHLAHRLTATLLQETCDRLIGQAKVSSGISGEVYQIMMQTPGEFPSMEMTAERLHMTTRSLRRKLLEEDTSFVAITDDVRCSLAIEYLRTTIMSTDDIAHLLGFSEPTNFRRAFKRWTGKTTRDYRQG</sequence>
<reference evidence="5 6" key="1">
    <citation type="submission" date="2014-07" db="EMBL/GenBank/DDBJ databases">
        <title>Draft Genome Sequences of Environmental Pseudomonas syringae strains.</title>
        <authorList>
            <person name="Baltrus D.A."/>
            <person name="Berge O."/>
            <person name="Morris C."/>
        </authorList>
    </citation>
    <scope>NUCLEOTIDE SEQUENCE [LARGE SCALE GENOMIC DNA]</scope>
    <source>
        <strain evidence="5 6">CEB003</strain>
    </source>
</reference>
<feature type="domain" description="HTH araC/xylS-type" evidence="4">
    <location>
        <begin position="245"/>
        <end position="342"/>
    </location>
</feature>
<dbReference type="SUPFAM" id="SSF46689">
    <property type="entry name" value="Homeodomain-like"/>
    <property type="match status" value="1"/>
</dbReference>
<proteinExistence type="predicted"/>
<name>A0A085UVD0_PSESX</name>
<dbReference type="PANTHER" id="PTHR47894">
    <property type="entry name" value="HTH-TYPE TRANSCRIPTIONAL REGULATOR GADX"/>
    <property type="match status" value="1"/>
</dbReference>
<keyword evidence="3" id="KW-0804">Transcription</keyword>
<dbReference type="Proteomes" id="UP000028643">
    <property type="component" value="Unassembled WGS sequence"/>
</dbReference>
<dbReference type="PROSITE" id="PS01124">
    <property type="entry name" value="HTH_ARAC_FAMILY_2"/>
    <property type="match status" value="1"/>
</dbReference>
<dbReference type="SMART" id="SM00342">
    <property type="entry name" value="HTH_ARAC"/>
    <property type="match status" value="1"/>
</dbReference>
<accession>A0A085UVD0</accession>
<dbReference type="InterPro" id="IPR009057">
    <property type="entry name" value="Homeodomain-like_sf"/>
</dbReference>
<dbReference type="GO" id="GO:0005829">
    <property type="term" value="C:cytosol"/>
    <property type="evidence" value="ECO:0007669"/>
    <property type="project" value="TreeGrafter"/>
</dbReference>
<protein>
    <submittedName>
        <fullName evidence="5">AraC family transcriptional regulator</fullName>
    </submittedName>
</protein>
<dbReference type="GO" id="GO:0003700">
    <property type="term" value="F:DNA-binding transcription factor activity"/>
    <property type="evidence" value="ECO:0007669"/>
    <property type="project" value="InterPro"/>
</dbReference>
<evidence type="ECO:0000256" key="1">
    <source>
        <dbReference type="ARBA" id="ARBA00023015"/>
    </source>
</evidence>